<dbReference type="EMBL" id="JAPQKO010000005">
    <property type="protein sequence ID" value="KAJ5161345.1"/>
    <property type="molecule type" value="Genomic_DNA"/>
</dbReference>
<name>A0A9W9LKN2_9EURO</name>
<dbReference type="Pfam" id="PF12971">
    <property type="entry name" value="NAGLU_N"/>
    <property type="match status" value="1"/>
</dbReference>
<evidence type="ECO:0000256" key="1">
    <source>
        <dbReference type="ARBA" id="ARBA00022801"/>
    </source>
</evidence>
<protein>
    <recommendedName>
        <fullName evidence="8">Alpha-N-acetylglucosaminidase</fullName>
    </recommendedName>
</protein>
<reference evidence="6" key="2">
    <citation type="journal article" date="2023" name="IMA Fungus">
        <title>Comparative genomic study of the Penicillium genus elucidates a diverse pangenome and 15 lateral gene transfer events.</title>
        <authorList>
            <person name="Petersen C."/>
            <person name="Sorensen T."/>
            <person name="Nielsen M.R."/>
            <person name="Sondergaard T.E."/>
            <person name="Sorensen J.L."/>
            <person name="Fitzpatrick D.A."/>
            <person name="Frisvad J.C."/>
            <person name="Nielsen K.L."/>
        </authorList>
    </citation>
    <scope>NUCLEOTIDE SEQUENCE</scope>
    <source>
        <strain evidence="6">IBT 21917</strain>
    </source>
</reference>
<keyword evidence="2" id="KW-0732">Signal</keyword>
<dbReference type="Gene3D" id="1.20.120.670">
    <property type="entry name" value="N-acetyl-b-d-glucoasminidase"/>
    <property type="match status" value="1"/>
</dbReference>
<keyword evidence="7" id="KW-1185">Reference proteome</keyword>
<dbReference type="Pfam" id="PF05089">
    <property type="entry name" value="NAGLU"/>
    <property type="match status" value="1"/>
</dbReference>
<keyword evidence="1" id="KW-0378">Hydrolase</keyword>
<proteinExistence type="predicted"/>
<gene>
    <name evidence="6" type="ORF">N7492_006737</name>
</gene>
<dbReference type="InterPro" id="IPR024733">
    <property type="entry name" value="NAGLU_tim-barrel"/>
</dbReference>
<dbReference type="InterPro" id="IPR024732">
    <property type="entry name" value="NAGLU_C"/>
</dbReference>
<feature type="signal peptide" evidence="2">
    <location>
        <begin position="1"/>
        <end position="19"/>
    </location>
</feature>
<sequence length="511" mass="58187">MQWVISLLWLLAASAAARSTDGLYKLVERRLPNHVGHFRFEISNQITASHNYDQFVVKTTANGTVGVQGNTISALSSGLHRYLTNIAHVDIYWFIGSRLHLAPSKLPLLDKPLNGSSTVYWRYHFNTGMSQCLDPSRMYLTGQVTFSYTAAFWTWEDWELELDWMALRGVNLPLAWPSKHGIASATFRAPGMVIYPEHGLMTNSIYEIVYDLFLDQAWSNTAIDTRDYFHRWVQSRYTGSGPIPKQLYEAWEIMRKPVYSNTNPDFSAVPKSVFEPKPAISGLLSSKFGHGTNLTYEPAVVVKAWKAMREAADLQQELWSNPAYQHDVVDVTRQVLTNAFIPMYEGLVSTYNTSGSADDLLKIGHDIVELLRDLDAVLFTNENFRLSTWIGAARNQAHGDADYASYLEYQARNQITLWGPNGEISDYASKQWAGLVSSYYVPRWALFIAYFSSTPAAAYNETELNGDIRKFELSWQEKALEMPTLTTDNVDLQKVLDRVQQRWRMIFTVSE</sequence>
<evidence type="ECO:0000259" key="5">
    <source>
        <dbReference type="Pfam" id="PF12972"/>
    </source>
</evidence>
<dbReference type="InterPro" id="IPR024240">
    <property type="entry name" value="NAGLU_N"/>
</dbReference>
<evidence type="ECO:0008006" key="8">
    <source>
        <dbReference type="Google" id="ProtNLM"/>
    </source>
</evidence>
<dbReference type="InterPro" id="IPR007781">
    <property type="entry name" value="NAGLU"/>
</dbReference>
<evidence type="ECO:0000259" key="3">
    <source>
        <dbReference type="Pfam" id="PF05089"/>
    </source>
</evidence>
<evidence type="ECO:0000256" key="2">
    <source>
        <dbReference type="SAM" id="SignalP"/>
    </source>
</evidence>
<feature type="domain" description="Alpha-N-acetylglucosaminidase N-terminal" evidence="4">
    <location>
        <begin position="22"/>
        <end position="107"/>
    </location>
</feature>
<dbReference type="Gene3D" id="3.20.20.80">
    <property type="entry name" value="Glycosidases"/>
    <property type="match status" value="1"/>
</dbReference>
<dbReference type="OrthoDB" id="64736at2759"/>
<dbReference type="Proteomes" id="UP001146351">
    <property type="component" value="Unassembled WGS sequence"/>
</dbReference>
<evidence type="ECO:0000313" key="7">
    <source>
        <dbReference type="Proteomes" id="UP001146351"/>
    </source>
</evidence>
<reference evidence="6" key="1">
    <citation type="submission" date="2022-11" db="EMBL/GenBank/DDBJ databases">
        <authorList>
            <person name="Petersen C."/>
        </authorList>
    </citation>
    <scope>NUCLEOTIDE SEQUENCE</scope>
    <source>
        <strain evidence="6">IBT 21917</strain>
    </source>
</reference>
<dbReference type="AlphaFoldDB" id="A0A9W9LKN2"/>
<accession>A0A9W9LKN2</accession>
<organism evidence="6 7">
    <name type="scientific">Penicillium capsulatum</name>
    <dbReference type="NCBI Taxonomy" id="69766"/>
    <lineage>
        <taxon>Eukaryota</taxon>
        <taxon>Fungi</taxon>
        <taxon>Dikarya</taxon>
        <taxon>Ascomycota</taxon>
        <taxon>Pezizomycotina</taxon>
        <taxon>Eurotiomycetes</taxon>
        <taxon>Eurotiomycetidae</taxon>
        <taxon>Eurotiales</taxon>
        <taxon>Aspergillaceae</taxon>
        <taxon>Penicillium</taxon>
    </lineage>
</organism>
<dbReference type="PANTHER" id="PTHR12872">
    <property type="entry name" value="ALPHA-N-ACETYLGLUCOSAMINIDASE"/>
    <property type="match status" value="1"/>
</dbReference>
<dbReference type="GO" id="GO:0016787">
    <property type="term" value="F:hydrolase activity"/>
    <property type="evidence" value="ECO:0007669"/>
    <property type="project" value="UniProtKB-KW"/>
</dbReference>
<feature type="domain" description="Alpha-N-acetylglucosaminidase C-terminal" evidence="5">
    <location>
        <begin position="228"/>
        <end position="489"/>
    </location>
</feature>
<dbReference type="Pfam" id="PF12972">
    <property type="entry name" value="NAGLU_C"/>
    <property type="match status" value="1"/>
</dbReference>
<dbReference type="PANTHER" id="PTHR12872:SF1">
    <property type="entry name" value="ALPHA-N-ACETYLGLUCOSAMINIDASE"/>
    <property type="match status" value="1"/>
</dbReference>
<feature type="chain" id="PRO_5040781627" description="Alpha-N-acetylglucosaminidase" evidence="2">
    <location>
        <begin position="20"/>
        <end position="511"/>
    </location>
</feature>
<evidence type="ECO:0000259" key="4">
    <source>
        <dbReference type="Pfam" id="PF12971"/>
    </source>
</evidence>
<comment type="caution">
    <text evidence="6">The sequence shown here is derived from an EMBL/GenBank/DDBJ whole genome shotgun (WGS) entry which is preliminary data.</text>
</comment>
<evidence type="ECO:0000313" key="6">
    <source>
        <dbReference type="EMBL" id="KAJ5161345.1"/>
    </source>
</evidence>
<dbReference type="Gene3D" id="3.30.379.10">
    <property type="entry name" value="Chitobiase/beta-hexosaminidase domain 2-like"/>
    <property type="match status" value="1"/>
</dbReference>
<feature type="domain" description="Alpha-N-acetylglucosaminidase tim-barrel" evidence="3">
    <location>
        <begin position="139"/>
        <end position="192"/>
    </location>
</feature>
<dbReference type="InterPro" id="IPR029018">
    <property type="entry name" value="Hex-like_dom2"/>
</dbReference>